<dbReference type="AlphaFoldDB" id="A0A1G1TCG6"/>
<keyword evidence="3" id="KW-1185">Reference proteome</keyword>
<gene>
    <name evidence="2" type="ORF">BEN48_09055</name>
</gene>
<proteinExistence type="predicted"/>
<evidence type="ECO:0000313" key="3">
    <source>
        <dbReference type="Proteomes" id="UP000177791"/>
    </source>
</evidence>
<dbReference type="Gene3D" id="3.40.720.10">
    <property type="entry name" value="Alkaline Phosphatase, subunit A"/>
    <property type="match status" value="1"/>
</dbReference>
<dbReference type="RefSeq" id="WP_070732211.1">
    <property type="nucleotide sequence ID" value="NZ_MDZC01000015.1"/>
</dbReference>
<dbReference type="Pfam" id="PF00884">
    <property type="entry name" value="Sulfatase"/>
    <property type="match status" value="1"/>
</dbReference>
<dbReference type="InterPro" id="IPR017850">
    <property type="entry name" value="Alkaline_phosphatase_core_sf"/>
</dbReference>
<dbReference type="STRING" id="1908236.BEN48_09055"/>
<evidence type="ECO:0000313" key="2">
    <source>
        <dbReference type="EMBL" id="OGX88528.1"/>
    </source>
</evidence>
<reference evidence="2 3" key="1">
    <citation type="submission" date="2016-08" db="EMBL/GenBank/DDBJ databases">
        <title>Hymenobacter coccineus sp. nov., Hymenobacter lapidarius sp. nov. and Hymenobacter glacialis sp. nov., isolated from Antarctic soil.</title>
        <authorList>
            <person name="Sedlacek I."/>
            <person name="Kralova S."/>
            <person name="Kyrova K."/>
            <person name="Maslanova I."/>
            <person name="Stankova E."/>
            <person name="Vrbovska V."/>
            <person name="Nemec M."/>
            <person name="Bartak M."/>
            <person name="Svec P."/>
            <person name="Busse H.-J."/>
            <person name="Pantucek R."/>
        </authorList>
    </citation>
    <scope>NUCLEOTIDE SEQUENCE [LARGE SCALE GENOMIC DNA]</scope>
    <source>
        <strain evidence="2 3">CCM 8648</strain>
    </source>
</reference>
<feature type="domain" description="Sulfatase N-terminal" evidence="1">
    <location>
        <begin position="46"/>
        <end position="268"/>
    </location>
</feature>
<dbReference type="Proteomes" id="UP000177791">
    <property type="component" value="Unassembled WGS sequence"/>
</dbReference>
<protein>
    <submittedName>
        <fullName evidence="2">Sulfatase</fullName>
    </submittedName>
</protein>
<dbReference type="InterPro" id="IPR000917">
    <property type="entry name" value="Sulfatase_N"/>
</dbReference>
<accession>A0A1G1TCG6</accession>
<dbReference type="EMBL" id="MDZC01000015">
    <property type="protein sequence ID" value="OGX88528.1"/>
    <property type="molecule type" value="Genomic_DNA"/>
</dbReference>
<evidence type="ECO:0000259" key="1">
    <source>
        <dbReference type="Pfam" id="PF00884"/>
    </source>
</evidence>
<sequence length="328" mass="36262">MAFLATSGQWSCRATSSRWLRRGLGLGLLGLMAFAPPPAKKPLRTKNIIIVVIDGPRYSETWGTVPGLIPNMATTLRPRGVFFSNFYNKGFTYTNSGHVALTTGISQPIDNFDQELPQLPSFFQLWRKATGAPATAAWVISSKDKLHILANTLHPEWKDQYQPSVDCGVSGPGTGYRADSLTLEAAKRILTQHKPRLVLINFMEPDGFAHAANYPFYLRGIARDDRYVMQLYNFLRTNSAYKNNTTLFITNDHGRHLDSIDGGYIDHGDGCDGCRHVSLLALGPDFKIGRTVADTCTLLDVPSTAAYLLGLPFGQGQGKVLEPMLKRR</sequence>
<organism evidence="2 3">
    <name type="scientific">Hymenobacter glacialis</name>
    <dbReference type="NCBI Taxonomy" id="1908236"/>
    <lineage>
        <taxon>Bacteria</taxon>
        <taxon>Pseudomonadati</taxon>
        <taxon>Bacteroidota</taxon>
        <taxon>Cytophagia</taxon>
        <taxon>Cytophagales</taxon>
        <taxon>Hymenobacteraceae</taxon>
        <taxon>Hymenobacter</taxon>
    </lineage>
</organism>
<name>A0A1G1TCG6_9BACT</name>
<dbReference type="SUPFAM" id="SSF53649">
    <property type="entry name" value="Alkaline phosphatase-like"/>
    <property type="match status" value="1"/>
</dbReference>
<comment type="caution">
    <text evidence="2">The sequence shown here is derived from an EMBL/GenBank/DDBJ whole genome shotgun (WGS) entry which is preliminary data.</text>
</comment>